<dbReference type="PANTHER" id="PTHR30532">
    <property type="entry name" value="IRON III DICITRATE-BINDING PERIPLASMIC PROTEIN"/>
    <property type="match status" value="1"/>
</dbReference>
<comment type="caution">
    <text evidence="8">The sequence shown here is derived from an EMBL/GenBank/DDBJ whole genome shotgun (WGS) entry which is preliminary data.</text>
</comment>
<dbReference type="SUPFAM" id="SSF53807">
    <property type="entry name" value="Helical backbone' metal receptor"/>
    <property type="match status" value="1"/>
</dbReference>
<accession>A0A560WDL1</accession>
<protein>
    <submittedName>
        <fullName evidence="8">Iron complex transport system substrate-binding protein</fullName>
    </submittedName>
</protein>
<evidence type="ECO:0000256" key="5">
    <source>
        <dbReference type="SAM" id="MobiDB-lite"/>
    </source>
</evidence>
<dbReference type="InterPro" id="IPR051313">
    <property type="entry name" value="Bact_iron-sidero_bind"/>
</dbReference>
<sequence length="331" mass="35155">MHITRTTRGAVLVSICALGLTACGGGTQSSETSASASSSEGTVSIEDNHGTQEVSTPPTSVVATDNRSFETLDSWGVTLTAAPKPLVPEGLGYREDEQVVDLGLHVEPDLEAVVAAEPDLIVNGQRFASYKGDFEKLVPDATIVELDPREGEPFDGELKRQTTALGSIFGKDSEAEQLNGALDEQIERVKASYDKGQKVMSVITSGGEIGYVAPSNGRTLGPLYDIFGFTPALEVPEGSDDHQGDDISVEAIAGSKPDVILVMDRDAAVAADEEGYQPAKEVIEKSEALQDVPAVKNGQVYYMPNDTYVNEGIQTYTEYFATIADGLEQAS</sequence>
<dbReference type="Pfam" id="PF01497">
    <property type="entry name" value="Peripla_BP_2"/>
    <property type="match status" value="1"/>
</dbReference>
<evidence type="ECO:0000313" key="8">
    <source>
        <dbReference type="EMBL" id="TWD15620.1"/>
    </source>
</evidence>
<proteinExistence type="inferred from homology"/>
<keyword evidence="9" id="KW-1185">Reference proteome</keyword>
<dbReference type="AlphaFoldDB" id="A0A560WDL1"/>
<evidence type="ECO:0000313" key="9">
    <source>
        <dbReference type="Proteomes" id="UP000315628"/>
    </source>
</evidence>
<comment type="similarity">
    <text evidence="2">Belongs to the bacterial solute-binding protein 8 family.</text>
</comment>
<feature type="region of interest" description="Disordered" evidence="5">
    <location>
        <begin position="25"/>
        <end position="61"/>
    </location>
</feature>
<evidence type="ECO:0000256" key="1">
    <source>
        <dbReference type="ARBA" id="ARBA00004196"/>
    </source>
</evidence>
<dbReference type="PROSITE" id="PS50983">
    <property type="entry name" value="FE_B12_PBP"/>
    <property type="match status" value="1"/>
</dbReference>
<dbReference type="Gene3D" id="3.40.50.1980">
    <property type="entry name" value="Nitrogenase molybdenum iron protein domain"/>
    <property type="match status" value="2"/>
</dbReference>
<feature type="chain" id="PRO_5039192343" evidence="6">
    <location>
        <begin position="25"/>
        <end position="331"/>
    </location>
</feature>
<dbReference type="OrthoDB" id="63946at2"/>
<dbReference type="PROSITE" id="PS51257">
    <property type="entry name" value="PROKAR_LIPOPROTEIN"/>
    <property type="match status" value="1"/>
</dbReference>
<dbReference type="GO" id="GO:0030288">
    <property type="term" value="C:outer membrane-bounded periplasmic space"/>
    <property type="evidence" value="ECO:0007669"/>
    <property type="project" value="TreeGrafter"/>
</dbReference>
<keyword evidence="3" id="KW-0813">Transport</keyword>
<gene>
    <name evidence="8" type="ORF">FB557_1140</name>
</gene>
<dbReference type="RefSeq" id="WP_144856477.1">
    <property type="nucleotide sequence ID" value="NZ_BAAAYT010000001.1"/>
</dbReference>
<evidence type="ECO:0000259" key="7">
    <source>
        <dbReference type="PROSITE" id="PS50983"/>
    </source>
</evidence>
<evidence type="ECO:0000256" key="2">
    <source>
        <dbReference type="ARBA" id="ARBA00008814"/>
    </source>
</evidence>
<name>A0A560WDL1_9MICO</name>
<dbReference type="Proteomes" id="UP000315628">
    <property type="component" value="Unassembled WGS sequence"/>
</dbReference>
<dbReference type="EMBL" id="VIUW01000002">
    <property type="protein sequence ID" value="TWD15620.1"/>
    <property type="molecule type" value="Genomic_DNA"/>
</dbReference>
<dbReference type="GO" id="GO:1901678">
    <property type="term" value="P:iron coordination entity transport"/>
    <property type="evidence" value="ECO:0007669"/>
    <property type="project" value="UniProtKB-ARBA"/>
</dbReference>
<evidence type="ECO:0000256" key="6">
    <source>
        <dbReference type="SAM" id="SignalP"/>
    </source>
</evidence>
<comment type="subcellular location">
    <subcellularLocation>
        <location evidence="1">Cell envelope</location>
    </subcellularLocation>
</comment>
<feature type="signal peptide" evidence="6">
    <location>
        <begin position="1"/>
        <end position="24"/>
    </location>
</feature>
<feature type="domain" description="Fe/B12 periplasmic-binding" evidence="7">
    <location>
        <begin position="60"/>
        <end position="331"/>
    </location>
</feature>
<dbReference type="InterPro" id="IPR002491">
    <property type="entry name" value="ABC_transptr_periplasmic_BD"/>
</dbReference>
<feature type="compositionally biased region" description="Low complexity" evidence="5">
    <location>
        <begin position="28"/>
        <end position="44"/>
    </location>
</feature>
<feature type="compositionally biased region" description="Polar residues" evidence="5">
    <location>
        <begin position="51"/>
        <end position="61"/>
    </location>
</feature>
<organism evidence="8 9">
    <name type="scientific">Marihabitans asiaticum</name>
    <dbReference type="NCBI Taxonomy" id="415218"/>
    <lineage>
        <taxon>Bacteria</taxon>
        <taxon>Bacillati</taxon>
        <taxon>Actinomycetota</taxon>
        <taxon>Actinomycetes</taxon>
        <taxon>Micrococcales</taxon>
        <taxon>Intrasporangiaceae</taxon>
        <taxon>Marihabitans</taxon>
    </lineage>
</organism>
<reference evidence="8 9" key="1">
    <citation type="submission" date="2019-06" db="EMBL/GenBank/DDBJ databases">
        <title>Sequencing the genomes of 1000 actinobacteria strains.</title>
        <authorList>
            <person name="Klenk H.-P."/>
        </authorList>
    </citation>
    <scope>NUCLEOTIDE SEQUENCE [LARGE SCALE GENOMIC DNA]</scope>
    <source>
        <strain evidence="8 9">DSM 18935</strain>
    </source>
</reference>
<dbReference type="PANTHER" id="PTHR30532:SF28">
    <property type="entry name" value="PETROBACTIN-BINDING PROTEIN YCLQ"/>
    <property type="match status" value="1"/>
</dbReference>
<keyword evidence="4 6" id="KW-0732">Signal</keyword>
<evidence type="ECO:0000256" key="4">
    <source>
        <dbReference type="ARBA" id="ARBA00022729"/>
    </source>
</evidence>
<evidence type="ECO:0000256" key="3">
    <source>
        <dbReference type="ARBA" id="ARBA00022448"/>
    </source>
</evidence>